<name>A0A0H2VKW6_STAES</name>
<dbReference type="EMBL" id="AE015929">
    <property type="protein sequence ID" value="AAO05986.1"/>
    <property type="molecule type" value="Genomic_DNA"/>
</dbReference>
<organism evidence="1 2">
    <name type="scientific">Staphylococcus epidermidis (strain ATCC 12228 / FDA PCI 1200)</name>
    <dbReference type="NCBI Taxonomy" id="176280"/>
    <lineage>
        <taxon>Bacteria</taxon>
        <taxon>Bacillati</taxon>
        <taxon>Bacillota</taxon>
        <taxon>Bacilli</taxon>
        <taxon>Bacillales</taxon>
        <taxon>Staphylococcaceae</taxon>
        <taxon>Staphylococcus</taxon>
    </lineage>
</organism>
<dbReference type="KEGG" id="sep:SE_2343"/>
<dbReference type="PATRIC" id="fig|176280.10.peg.2286"/>
<evidence type="ECO:0000313" key="1">
    <source>
        <dbReference type="EMBL" id="AAO05986.1"/>
    </source>
</evidence>
<dbReference type="RefSeq" id="WP_002485225.1">
    <property type="nucleotide sequence ID" value="NC_004461.1"/>
</dbReference>
<reference evidence="1 2" key="1">
    <citation type="journal article" date="2003" name="Mol. Microbiol.">
        <title>Genome-based analysis of virulence genes in a non-biofilm-forming Staphylococcus epidermidis strain (ATCC 12228).</title>
        <authorList>
            <person name="Zhang Y.Q."/>
            <person name="Ren S.X."/>
            <person name="Li H.L."/>
            <person name="Wang Y.X."/>
            <person name="Fu G."/>
            <person name="Yang J."/>
            <person name="Qin Z.Q."/>
            <person name="Miao Y.G."/>
            <person name="Wang W.Y."/>
            <person name="Chen R.S."/>
            <person name="Shen Y."/>
            <person name="Chen Z."/>
            <person name="Yuan Z.H."/>
            <person name="Zhao G.P."/>
            <person name="Qu D."/>
            <person name="Danchin A."/>
            <person name="Wen Y.M."/>
        </authorList>
    </citation>
    <scope>NUCLEOTIDE SEQUENCE [LARGE SCALE GENOMIC DNA]</scope>
    <source>
        <strain evidence="2">ATCC 12228 / FDA PCI 1200</strain>
    </source>
</reference>
<gene>
    <name evidence="1" type="ordered locus">SE_2343</name>
</gene>
<accession>A0A0H2VKW6</accession>
<dbReference type="OrthoDB" id="9895323at2"/>
<dbReference type="HOGENOM" id="CLU_3104081_0_0_9"/>
<dbReference type="AlphaFoldDB" id="A0A0H2VKW6"/>
<sequence length="51" mass="5809">MVLNKNGKQSQKEAQKRLNELIEAKLNDKTPTTLKSLTFHDHLMSGLKDTN</sequence>
<evidence type="ECO:0000313" key="2">
    <source>
        <dbReference type="Proteomes" id="UP000001411"/>
    </source>
</evidence>
<proteinExistence type="predicted"/>
<dbReference type="Proteomes" id="UP000001411">
    <property type="component" value="Chromosome"/>
</dbReference>
<protein>
    <submittedName>
        <fullName evidence="1">Uncharacterized protein</fullName>
    </submittedName>
</protein>